<reference evidence="3" key="1">
    <citation type="journal article" date="2010" name="Science">
        <title>Signatures of adaptation to obligate biotrophy in the Hyaloperonospora arabidopsidis genome.</title>
        <authorList>
            <person name="Baxter L."/>
            <person name="Tripathy S."/>
            <person name="Ishaque N."/>
            <person name="Boot N."/>
            <person name="Cabral A."/>
            <person name="Kemen E."/>
            <person name="Thines M."/>
            <person name="Ah-Fong A."/>
            <person name="Anderson R."/>
            <person name="Badejoko W."/>
            <person name="Bittner-Eddy P."/>
            <person name="Boore J.L."/>
            <person name="Chibucos M.C."/>
            <person name="Coates M."/>
            <person name="Dehal P."/>
            <person name="Delehaunty K."/>
            <person name="Dong S."/>
            <person name="Downton P."/>
            <person name="Dumas B."/>
            <person name="Fabro G."/>
            <person name="Fronick C."/>
            <person name="Fuerstenberg S.I."/>
            <person name="Fulton L."/>
            <person name="Gaulin E."/>
            <person name="Govers F."/>
            <person name="Hughes L."/>
            <person name="Humphray S."/>
            <person name="Jiang R.H."/>
            <person name="Judelson H."/>
            <person name="Kamoun S."/>
            <person name="Kyung K."/>
            <person name="Meijer H."/>
            <person name="Minx P."/>
            <person name="Morris P."/>
            <person name="Nelson J."/>
            <person name="Phuntumart V."/>
            <person name="Qutob D."/>
            <person name="Rehmany A."/>
            <person name="Rougon-Cardoso A."/>
            <person name="Ryden P."/>
            <person name="Torto-Alalibo T."/>
            <person name="Studholme D."/>
            <person name="Wang Y."/>
            <person name="Win J."/>
            <person name="Wood J."/>
            <person name="Clifton S.W."/>
            <person name="Rogers J."/>
            <person name="Van den Ackerveken G."/>
            <person name="Jones J.D."/>
            <person name="McDowell J.M."/>
            <person name="Beynon J."/>
            <person name="Tyler B.M."/>
        </authorList>
    </citation>
    <scope>NUCLEOTIDE SEQUENCE [LARGE SCALE GENOMIC DNA]</scope>
    <source>
        <strain evidence="3">Emoy2</strain>
    </source>
</reference>
<keyword evidence="3" id="KW-1185">Reference proteome</keyword>
<dbReference type="EnsemblProtists" id="HpaT808087">
    <property type="protein sequence ID" value="HpaP808087"/>
    <property type="gene ID" value="HpaG808087"/>
</dbReference>
<dbReference type="STRING" id="559515.M4BNU9"/>
<dbReference type="Proteomes" id="UP000011713">
    <property type="component" value="Unassembled WGS sequence"/>
</dbReference>
<evidence type="ECO:0000313" key="2">
    <source>
        <dbReference type="EnsemblProtists" id="HpaP808087"/>
    </source>
</evidence>
<dbReference type="InParanoid" id="M4BNU9"/>
<dbReference type="PANTHER" id="PTHR15600">
    <property type="entry name" value="SACSIN"/>
    <property type="match status" value="1"/>
</dbReference>
<sequence>MYEDLEDYRLSDEEGWAVSPLYRKLANALWIWTGNGFAYPCQIAVMADASLEPLLYCCPSEHIIPRSLLASFGIKEAFVTVDYLEAIMRLPRHKVLSAKQVAACLKIYEIVSEDTTSLVSALDSFASQGMVLLDQTNQLIPAARLTFDDMEWDESREVRRGVKFVAKKVPRTVAHLLGATSLHSKLAQTSVASFDVTCPSAVALQNLLPPEPEWYQALLWETILVAEQLGGTQVDFSLDFRHHPSQRVIQPSLQPLQAEALCIHIHDVVLSERDVNNLFCKESPHAGLLCGFVASDCMQILSGEGFYILDPTGCYLSSSVGPTSASTSASSRATSIGRRYEVLSDDFVRYPDQLLPFTSLPYCPGNISRGTQSTLIRFPWRKTGSAVSSYMLDSMKAEELISFIKLQLYQTLIFTETVHRLSLWSLGTVSEFASQCHGEVSLDAPERTLRQRNMTRKNKEWKKKFSLQSFFKSAVIPENQMEFVINLEMENERYRDIWLFADNNGFGRSRDLACTPTHEMLGSTPYVGVASHIFRDGNPAPHLRGHVYEIINTGQQVGLPLHINGCFKRTTIYKNLALASSTNQDGRRDPRGISGSEEQVAAGWNRVLLEDGVSDAYVKLLLIAKRRYAPNSPRALYNIWPAFRKV</sequence>
<dbReference type="AlphaFoldDB" id="M4BNU9"/>
<name>M4BNU9_HYAAE</name>
<dbReference type="HOGENOM" id="CLU_424211_0_0_1"/>
<dbReference type="Pfam" id="PF25794">
    <property type="entry name" value="SACS"/>
    <property type="match status" value="1"/>
</dbReference>
<dbReference type="GO" id="GO:0030544">
    <property type="term" value="F:Hsp70 protein binding"/>
    <property type="evidence" value="ECO:0007669"/>
    <property type="project" value="TreeGrafter"/>
</dbReference>
<evidence type="ECO:0000259" key="1">
    <source>
        <dbReference type="Pfam" id="PF25794"/>
    </source>
</evidence>
<evidence type="ECO:0000313" key="3">
    <source>
        <dbReference type="Proteomes" id="UP000011713"/>
    </source>
</evidence>
<feature type="domain" description="Sacsin/Nov" evidence="1">
    <location>
        <begin position="295"/>
        <end position="428"/>
    </location>
</feature>
<protein>
    <recommendedName>
        <fullName evidence="1">Sacsin/Nov domain-containing protein</fullName>
    </recommendedName>
</protein>
<dbReference type="PANTHER" id="PTHR15600:SF42">
    <property type="entry name" value="SACSIN"/>
    <property type="match status" value="1"/>
</dbReference>
<accession>M4BNU9</accession>
<dbReference type="InterPro" id="IPR058210">
    <property type="entry name" value="SACS/Nov_dom"/>
</dbReference>
<dbReference type="EMBL" id="JH598476">
    <property type="status" value="NOT_ANNOTATED_CDS"/>
    <property type="molecule type" value="Genomic_DNA"/>
</dbReference>
<organism evidence="2 3">
    <name type="scientific">Hyaloperonospora arabidopsidis (strain Emoy2)</name>
    <name type="common">Downy mildew agent</name>
    <name type="synonym">Peronospora arabidopsidis</name>
    <dbReference type="NCBI Taxonomy" id="559515"/>
    <lineage>
        <taxon>Eukaryota</taxon>
        <taxon>Sar</taxon>
        <taxon>Stramenopiles</taxon>
        <taxon>Oomycota</taxon>
        <taxon>Peronosporomycetes</taxon>
        <taxon>Peronosporales</taxon>
        <taxon>Peronosporaceae</taxon>
        <taxon>Hyaloperonospora</taxon>
    </lineage>
</organism>
<proteinExistence type="predicted"/>
<reference evidence="2" key="2">
    <citation type="submission" date="2015-06" db="UniProtKB">
        <authorList>
            <consortium name="EnsemblProtists"/>
        </authorList>
    </citation>
    <scope>IDENTIFICATION</scope>
    <source>
        <strain evidence="2">Emoy2</strain>
    </source>
</reference>
<dbReference type="VEuPathDB" id="FungiDB:HpaG808087"/>
<dbReference type="InterPro" id="IPR052972">
    <property type="entry name" value="Sacsin_chaperone_reg"/>
</dbReference>
<dbReference type="eggNOG" id="ENOG502QQPY">
    <property type="taxonomic scope" value="Eukaryota"/>
</dbReference>